<feature type="transmembrane region" description="Helical" evidence="1">
    <location>
        <begin position="96"/>
        <end position="116"/>
    </location>
</feature>
<dbReference type="GO" id="GO:0016787">
    <property type="term" value="F:hydrolase activity"/>
    <property type="evidence" value="ECO:0007669"/>
    <property type="project" value="UniProtKB-KW"/>
</dbReference>
<accession>A0ABV6GDE6</accession>
<keyword evidence="1" id="KW-0812">Transmembrane</keyword>
<reference evidence="2 3" key="1">
    <citation type="submission" date="2024-09" db="EMBL/GenBank/DDBJ databases">
        <authorList>
            <person name="Sun Q."/>
            <person name="Mori K."/>
        </authorList>
    </citation>
    <scope>NUCLEOTIDE SEQUENCE [LARGE SCALE GENOMIC DNA]</scope>
    <source>
        <strain evidence="2 3">CCM 7228</strain>
    </source>
</reference>
<dbReference type="RefSeq" id="WP_378933029.1">
    <property type="nucleotide sequence ID" value="NZ_JBHLVO010000005.1"/>
</dbReference>
<dbReference type="InterPro" id="IPR007404">
    <property type="entry name" value="YdjM-like"/>
</dbReference>
<proteinExistence type="predicted"/>
<sequence length="330" mass="37206">MDTSTHVAMGFGLAGLAYLDPAVSSNSELANAVLLGTVIGSNAPDFDYVIKLVKGNGLYIEHHRGASHSIPALFLWTIFLSGILYLFSVSVPILPLMYWTFLAVSLHVLFDVFNAYGTQAGKPFTKKWLSLNFIPLFDPFIMLLHLVGFGGWLISGKPGPVFLIVYGVIICYLFERLISSRKIAKLVKFHMIDQVGKVTIIPTIFWNNWDVVFETANSYQIGRVKQKKVIWIHKFGKHYSPSSVIDAARKDKDVRHFLAVSSHTHVVVISSRTGYEVRFSDVRFRSKNHYPFMAVVKLNSDYEVLSSYTGWIHQPTQLNEKLSSQKQIST</sequence>
<gene>
    <name evidence="2" type="ORF">ACFFIX_09505</name>
</gene>
<keyword evidence="1" id="KW-0472">Membrane</keyword>
<evidence type="ECO:0000256" key="1">
    <source>
        <dbReference type="SAM" id="Phobius"/>
    </source>
</evidence>
<name>A0ABV6GDE6_9BACI</name>
<evidence type="ECO:0000313" key="3">
    <source>
        <dbReference type="Proteomes" id="UP001589854"/>
    </source>
</evidence>
<evidence type="ECO:0000313" key="2">
    <source>
        <dbReference type="EMBL" id="MFC0271691.1"/>
    </source>
</evidence>
<organism evidence="2 3">
    <name type="scientific">Metabacillus herbersteinensis</name>
    <dbReference type="NCBI Taxonomy" id="283816"/>
    <lineage>
        <taxon>Bacteria</taxon>
        <taxon>Bacillati</taxon>
        <taxon>Bacillota</taxon>
        <taxon>Bacilli</taxon>
        <taxon>Bacillales</taxon>
        <taxon>Bacillaceae</taxon>
        <taxon>Metabacillus</taxon>
    </lineage>
</organism>
<feature type="transmembrane region" description="Helical" evidence="1">
    <location>
        <begin position="160"/>
        <end position="178"/>
    </location>
</feature>
<feature type="transmembrane region" description="Helical" evidence="1">
    <location>
        <begin position="72"/>
        <end position="90"/>
    </location>
</feature>
<dbReference type="Proteomes" id="UP001589854">
    <property type="component" value="Unassembled WGS sequence"/>
</dbReference>
<dbReference type="PANTHER" id="PTHR40031:SF1">
    <property type="entry name" value="MEMBRANE-BOUND METAL-DEPENDENT HYDROLASE"/>
    <property type="match status" value="1"/>
</dbReference>
<dbReference type="InterPro" id="IPR053170">
    <property type="entry name" value="Transcription_regulator"/>
</dbReference>
<dbReference type="PANTHER" id="PTHR40031">
    <property type="entry name" value="HYPOTHETICAL MEMBRANE SPANNING PROTEIN"/>
    <property type="match status" value="1"/>
</dbReference>
<dbReference type="EMBL" id="JBHLVO010000005">
    <property type="protein sequence ID" value="MFC0271691.1"/>
    <property type="molecule type" value="Genomic_DNA"/>
</dbReference>
<feature type="transmembrane region" description="Helical" evidence="1">
    <location>
        <begin position="128"/>
        <end position="154"/>
    </location>
</feature>
<keyword evidence="1" id="KW-1133">Transmembrane helix</keyword>
<comment type="caution">
    <text evidence="2">The sequence shown here is derived from an EMBL/GenBank/DDBJ whole genome shotgun (WGS) entry which is preliminary data.</text>
</comment>
<keyword evidence="3" id="KW-1185">Reference proteome</keyword>
<keyword evidence="2" id="KW-0378">Hydrolase</keyword>
<dbReference type="Pfam" id="PF04307">
    <property type="entry name" value="YdjM"/>
    <property type="match status" value="1"/>
</dbReference>
<protein>
    <submittedName>
        <fullName evidence="2">Metal-dependent hydrolase</fullName>
    </submittedName>
</protein>